<feature type="domain" description="Zinc-ribbon" evidence="3">
    <location>
        <begin position="52"/>
        <end position="73"/>
    </location>
</feature>
<evidence type="ECO:0000256" key="1">
    <source>
        <dbReference type="SAM" id="MobiDB-lite"/>
    </source>
</evidence>
<comment type="caution">
    <text evidence="4">The sequence shown here is derived from an EMBL/GenBank/DDBJ whole genome shotgun (WGS) entry which is preliminary data.</text>
</comment>
<evidence type="ECO:0000313" key="5">
    <source>
        <dbReference type="Proteomes" id="UP001596495"/>
    </source>
</evidence>
<evidence type="ECO:0000259" key="3">
    <source>
        <dbReference type="Pfam" id="PF13240"/>
    </source>
</evidence>
<dbReference type="RefSeq" id="WP_382259071.1">
    <property type="nucleotide sequence ID" value="NZ_JBHTBX010000011.1"/>
</dbReference>
<reference evidence="5" key="1">
    <citation type="journal article" date="2019" name="Int. J. Syst. Evol. Microbiol.">
        <title>The Global Catalogue of Microorganisms (GCM) 10K type strain sequencing project: providing services to taxonomists for standard genome sequencing and annotation.</title>
        <authorList>
            <consortium name="The Broad Institute Genomics Platform"/>
            <consortium name="The Broad Institute Genome Sequencing Center for Infectious Disease"/>
            <person name="Wu L."/>
            <person name="Ma J."/>
        </authorList>
    </citation>
    <scope>NUCLEOTIDE SEQUENCE [LARGE SCALE GENOMIC DNA]</scope>
    <source>
        <strain evidence="5">CCUG 54518</strain>
    </source>
</reference>
<sequence>MADGCIVPSVPPGAASLPPVLWTVRPTLCSGTTSGLRVWFLGGGKRFMGVVCRSCGTENREKARFCMGCAAPLTPVPAPASPRRSRSGRSRREGSRNDSTARSSAGRWIGIGVVGAVALVSAIVWTLRPSVPSPATALSPSLAGDASAAPTGALPAGHPSLQEATAAAEARLQASLERLAREDREREELHRQEREAAAKRLQAEQARRAESRVKDVPPPVAEAPAVAPPPPAPEPAPAPTPSPARPAPVATVEQRCADSSNFFSRSVCQSRVCADPALAQDPVCRRLREIEQSSRRDPNLLN</sequence>
<name>A0ABW2RCQ4_9BURK</name>
<evidence type="ECO:0000256" key="2">
    <source>
        <dbReference type="SAM" id="Phobius"/>
    </source>
</evidence>
<feature type="region of interest" description="Disordered" evidence="1">
    <location>
        <begin position="77"/>
        <end position="102"/>
    </location>
</feature>
<evidence type="ECO:0000313" key="4">
    <source>
        <dbReference type="EMBL" id="MFC7435840.1"/>
    </source>
</evidence>
<feature type="region of interest" description="Disordered" evidence="1">
    <location>
        <begin position="183"/>
        <end position="253"/>
    </location>
</feature>
<protein>
    <submittedName>
        <fullName evidence="4">Zinc-ribbon domain-containing protein</fullName>
    </submittedName>
</protein>
<keyword evidence="5" id="KW-1185">Reference proteome</keyword>
<feature type="region of interest" description="Disordered" evidence="1">
    <location>
        <begin position="134"/>
        <end position="164"/>
    </location>
</feature>
<accession>A0ABW2RCQ4</accession>
<gene>
    <name evidence="4" type="ORF">ACFQNJ_15095</name>
</gene>
<dbReference type="EMBL" id="JBHTBX010000011">
    <property type="protein sequence ID" value="MFC7435840.1"/>
    <property type="molecule type" value="Genomic_DNA"/>
</dbReference>
<keyword evidence="2" id="KW-0472">Membrane</keyword>
<organism evidence="4 5">
    <name type="scientific">Hydrogenophaga bisanensis</name>
    <dbReference type="NCBI Taxonomy" id="439611"/>
    <lineage>
        <taxon>Bacteria</taxon>
        <taxon>Pseudomonadati</taxon>
        <taxon>Pseudomonadota</taxon>
        <taxon>Betaproteobacteria</taxon>
        <taxon>Burkholderiales</taxon>
        <taxon>Comamonadaceae</taxon>
        <taxon>Hydrogenophaga</taxon>
    </lineage>
</organism>
<dbReference type="InterPro" id="IPR026870">
    <property type="entry name" value="Zinc_ribbon_dom"/>
</dbReference>
<feature type="compositionally biased region" description="Pro residues" evidence="1">
    <location>
        <begin position="216"/>
        <end position="246"/>
    </location>
</feature>
<feature type="compositionally biased region" description="Basic and acidic residues" evidence="1">
    <location>
        <begin position="183"/>
        <end position="215"/>
    </location>
</feature>
<dbReference type="Proteomes" id="UP001596495">
    <property type="component" value="Unassembled WGS sequence"/>
</dbReference>
<proteinExistence type="predicted"/>
<dbReference type="Pfam" id="PF13240">
    <property type="entry name" value="Zn_Ribbon_1"/>
    <property type="match status" value="1"/>
</dbReference>
<feature type="transmembrane region" description="Helical" evidence="2">
    <location>
        <begin position="105"/>
        <end position="127"/>
    </location>
</feature>
<keyword evidence="2" id="KW-1133">Transmembrane helix</keyword>
<keyword evidence="2" id="KW-0812">Transmembrane</keyword>